<evidence type="ECO:0000256" key="7">
    <source>
        <dbReference type="PROSITE-ProRule" id="PRU00042"/>
    </source>
</evidence>
<evidence type="ECO:0000313" key="10">
    <source>
        <dbReference type="EMBL" id="CAK7899202.1"/>
    </source>
</evidence>
<accession>A0ABP0EA97</accession>
<evidence type="ECO:0000259" key="9">
    <source>
        <dbReference type="PROSITE" id="PS50157"/>
    </source>
</evidence>
<evidence type="ECO:0000256" key="6">
    <source>
        <dbReference type="ARBA" id="ARBA00023242"/>
    </source>
</evidence>
<feature type="region of interest" description="Disordered" evidence="8">
    <location>
        <begin position="835"/>
        <end position="880"/>
    </location>
</feature>
<evidence type="ECO:0000256" key="1">
    <source>
        <dbReference type="ARBA" id="ARBA00004123"/>
    </source>
</evidence>
<feature type="compositionally biased region" description="Basic and acidic residues" evidence="8">
    <location>
        <begin position="421"/>
        <end position="438"/>
    </location>
</feature>
<dbReference type="InterPro" id="IPR036236">
    <property type="entry name" value="Znf_C2H2_sf"/>
</dbReference>
<feature type="compositionally biased region" description="Low complexity" evidence="8">
    <location>
        <begin position="141"/>
        <end position="158"/>
    </location>
</feature>
<evidence type="ECO:0000256" key="4">
    <source>
        <dbReference type="ARBA" id="ARBA00022771"/>
    </source>
</evidence>
<feature type="compositionally biased region" description="Basic and acidic residues" evidence="8">
    <location>
        <begin position="667"/>
        <end position="681"/>
    </location>
</feature>
<name>A0ABP0EA97_9ASCO</name>
<dbReference type="PANTHER" id="PTHR24376:SF216">
    <property type="entry name" value="ZINC FINGER PROTEIN 420-LIKE"/>
    <property type="match status" value="1"/>
</dbReference>
<keyword evidence="11" id="KW-1185">Reference proteome</keyword>
<keyword evidence="2" id="KW-0479">Metal-binding</keyword>
<dbReference type="Proteomes" id="UP001497600">
    <property type="component" value="Chromosome C"/>
</dbReference>
<dbReference type="PROSITE" id="PS00028">
    <property type="entry name" value="ZINC_FINGER_C2H2_1"/>
    <property type="match status" value="4"/>
</dbReference>
<dbReference type="InterPro" id="IPR013087">
    <property type="entry name" value="Znf_C2H2_type"/>
</dbReference>
<feature type="compositionally biased region" description="Low complexity" evidence="8">
    <location>
        <begin position="17"/>
        <end position="36"/>
    </location>
</feature>
<feature type="compositionally biased region" description="Polar residues" evidence="8">
    <location>
        <begin position="467"/>
        <end position="481"/>
    </location>
</feature>
<feature type="region of interest" description="Disordered" evidence="8">
    <location>
        <begin position="253"/>
        <end position="277"/>
    </location>
</feature>
<dbReference type="PANTHER" id="PTHR24376">
    <property type="entry name" value="ZINC FINGER PROTEIN"/>
    <property type="match status" value="1"/>
</dbReference>
<feature type="domain" description="C2H2-type" evidence="9">
    <location>
        <begin position="711"/>
        <end position="738"/>
    </location>
</feature>
<evidence type="ECO:0000313" key="11">
    <source>
        <dbReference type="Proteomes" id="UP001497600"/>
    </source>
</evidence>
<evidence type="ECO:0000256" key="8">
    <source>
        <dbReference type="SAM" id="MobiDB-lite"/>
    </source>
</evidence>
<dbReference type="PROSITE" id="PS50157">
    <property type="entry name" value="ZINC_FINGER_C2H2_2"/>
    <property type="match status" value="4"/>
</dbReference>
<feature type="domain" description="C2H2-type" evidence="9">
    <location>
        <begin position="767"/>
        <end position="792"/>
    </location>
</feature>
<feature type="region of interest" description="Disordered" evidence="8">
    <location>
        <begin position="659"/>
        <end position="681"/>
    </location>
</feature>
<feature type="region of interest" description="Disordered" evidence="8">
    <location>
        <begin position="1"/>
        <end position="94"/>
    </location>
</feature>
<gene>
    <name evidence="10" type="ORF">CAAN4_C01596</name>
</gene>
<keyword evidence="3" id="KW-0677">Repeat</keyword>
<comment type="subcellular location">
    <subcellularLocation>
        <location evidence="1">Nucleus</location>
    </subcellularLocation>
</comment>
<feature type="compositionally biased region" description="Polar residues" evidence="8">
    <location>
        <begin position="406"/>
        <end position="420"/>
    </location>
</feature>
<reference evidence="10 11" key="1">
    <citation type="submission" date="2024-01" db="EMBL/GenBank/DDBJ databases">
        <authorList>
            <consortium name="Genoscope - CEA"/>
            <person name="William W."/>
        </authorList>
    </citation>
    <scope>NUCLEOTIDE SEQUENCE [LARGE SCALE GENOMIC DNA]</scope>
    <source>
        <strain evidence="10 11">29B2s-10</strain>
    </source>
</reference>
<evidence type="ECO:0000256" key="3">
    <source>
        <dbReference type="ARBA" id="ARBA00022737"/>
    </source>
</evidence>
<protein>
    <recommendedName>
        <fullName evidence="9">C2H2-type domain-containing protein</fullName>
    </recommendedName>
</protein>
<feature type="compositionally biased region" description="Basic and acidic residues" evidence="8">
    <location>
        <begin position="41"/>
        <end position="51"/>
    </location>
</feature>
<feature type="compositionally biased region" description="Low complexity" evidence="8">
    <location>
        <begin position="203"/>
        <end position="233"/>
    </location>
</feature>
<feature type="compositionally biased region" description="Polar residues" evidence="8">
    <location>
        <begin position="113"/>
        <end position="128"/>
    </location>
</feature>
<feature type="compositionally biased region" description="Polar residues" evidence="8">
    <location>
        <begin position="848"/>
        <end position="857"/>
    </location>
</feature>
<dbReference type="Pfam" id="PF00096">
    <property type="entry name" value="zf-C2H2"/>
    <property type="match status" value="4"/>
</dbReference>
<feature type="compositionally biased region" description="Polar residues" evidence="8">
    <location>
        <begin position="508"/>
        <end position="518"/>
    </location>
</feature>
<feature type="compositionally biased region" description="Polar residues" evidence="8">
    <location>
        <begin position="73"/>
        <end position="82"/>
    </location>
</feature>
<dbReference type="SMART" id="SM00355">
    <property type="entry name" value="ZnF_C2H2"/>
    <property type="match status" value="4"/>
</dbReference>
<proteinExistence type="predicted"/>
<dbReference type="SUPFAM" id="SSF57667">
    <property type="entry name" value="beta-beta-alpha zinc fingers"/>
    <property type="match status" value="2"/>
</dbReference>
<feature type="domain" description="C2H2-type" evidence="9">
    <location>
        <begin position="739"/>
        <end position="766"/>
    </location>
</feature>
<dbReference type="EMBL" id="OZ004255">
    <property type="protein sequence ID" value="CAK7899202.1"/>
    <property type="molecule type" value="Genomic_DNA"/>
</dbReference>
<organism evidence="10 11">
    <name type="scientific">[Candida] anglica</name>
    <dbReference type="NCBI Taxonomy" id="148631"/>
    <lineage>
        <taxon>Eukaryota</taxon>
        <taxon>Fungi</taxon>
        <taxon>Dikarya</taxon>
        <taxon>Ascomycota</taxon>
        <taxon>Saccharomycotina</taxon>
        <taxon>Pichiomycetes</taxon>
        <taxon>Debaryomycetaceae</taxon>
        <taxon>Kurtzmaniella</taxon>
    </lineage>
</organism>
<keyword evidence="6" id="KW-0539">Nucleus</keyword>
<keyword evidence="5" id="KW-0862">Zinc</keyword>
<feature type="region of interest" description="Disordered" evidence="8">
    <location>
        <begin position="400"/>
        <end position="522"/>
    </location>
</feature>
<sequence length="880" mass="95267">MGKSAVQPRGSASSTPASSVNNAVSGSASPKTTSSSNMGDIPKRSEPRRFDQNISGSQLDKDDDKLGELGNSIAGNNGQHSNSQRRKSSVNSNFLFNPARQDSISSLLNSYSTTANVPKTSSSTSGEYGTNPAGGIYLNNSGSSTSSSQLPKSQSIDSNFPSFYMGHKDSGSSQTESRPRGDSVFLPPPITPTVRTGNDEQLSRQQISSRQLQEQQPPQQQQQPPQQPQQHQPSLNSRSNSIFSALIQLPASNGNSFSGQSGGPSKSSSLSNNAVSTGGNLLSRSRLPSVGGPGAGADFQFTAQEFENFLNKESLGGSISWQQATDPKAQGSKSKRGSVDANFWEGLGNHTESIVGLPISSGSISSILAGITNGNIQFSGMNNEQRRDSILKLINEQQLLQQQQQPMSTQPKQSSKMDQSTSKKDFEGSTRLREDIFDKNAGGSGIAEGKRLRESNDQGLTIGGPVSPSSMNSRSAGTKGNYSKDDESHSPKTSPSGFQVKMRKGNPNERQQQVQQNMGVPPQSGVFLPTRQPNNYPGTVFPQQVPSHGYQIQQSSNPLVNPNVPNPNDTSNTGVMNENKNQMLAPVQSFMKSEDDRPLLGATKIDQLMLVIQARDKGVKTAIPQGMDGSVLANPETVLQESQDQDSVGVVPRPIGLVGGIPHKKGGVNDKEQGDSNSSRDEHQCPYCFKYFTQQTHLEVHVRSHIGYKPFECEYCHKRFTQGGNLRTHLRLHTGEKPFTCEICGRSFSRKGNLAAHKLTHDNLKPFACKLDDCDKAFTQLGNLKSHQNRFHQETLNDMTHKFAALTGAQINNLPPQERDMMNYFKDLYKNSNKGIRGRGKGSKHANDSQQDGSSISPPNLGVNVGNNGMPPLYNGRLDM</sequence>
<evidence type="ECO:0000256" key="5">
    <source>
        <dbReference type="ARBA" id="ARBA00022833"/>
    </source>
</evidence>
<dbReference type="Gene3D" id="3.30.160.60">
    <property type="entry name" value="Classic Zinc Finger"/>
    <property type="match status" value="4"/>
</dbReference>
<evidence type="ECO:0000256" key="2">
    <source>
        <dbReference type="ARBA" id="ARBA00022723"/>
    </source>
</evidence>
<feature type="compositionally biased region" description="Low complexity" evidence="8">
    <location>
        <begin position="858"/>
        <end position="873"/>
    </location>
</feature>
<feature type="region of interest" description="Disordered" evidence="8">
    <location>
        <begin position="113"/>
        <end position="237"/>
    </location>
</feature>
<feature type="domain" description="C2H2-type" evidence="9">
    <location>
        <begin position="683"/>
        <end position="710"/>
    </location>
</feature>
<keyword evidence="4 7" id="KW-0863">Zinc-finger</keyword>